<feature type="non-terminal residue" evidence="5">
    <location>
        <position position="1"/>
    </location>
</feature>
<dbReference type="EMBL" id="JAEVHM010000381">
    <property type="protein sequence ID" value="MBM0235826.1"/>
    <property type="molecule type" value="Genomic_DNA"/>
</dbReference>
<dbReference type="SUPFAM" id="SSF52540">
    <property type="entry name" value="P-loop containing nucleoside triphosphate hydrolases"/>
    <property type="match status" value="1"/>
</dbReference>
<dbReference type="Proteomes" id="UP000601027">
    <property type="component" value="Unassembled WGS sequence"/>
</dbReference>
<feature type="region of interest" description="Disordered" evidence="3">
    <location>
        <begin position="44"/>
        <end position="63"/>
    </location>
</feature>
<dbReference type="PANTHER" id="PTHR16305:SF35">
    <property type="entry name" value="TRANSCRIPTIONAL ACTIVATOR DOMAIN"/>
    <property type="match status" value="1"/>
</dbReference>
<protein>
    <recommendedName>
        <fullName evidence="4">Orc1-like AAA ATPase domain-containing protein</fullName>
    </recommendedName>
</protein>
<name>A0ABS1Y2S7_9ACTN</name>
<keyword evidence="6" id="KW-1185">Reference proteome</keyword>
<feature type="region of interest" description="Disordered" evidence="3">
    <location>
        <begin position="301"/>
        <end position="362"/>
    </location>
</feature>
<keyword evidence="2" id="KW-0067">ATP-binding</keyword>
<evidence type="ECO:0000259" key="4">
    <source>
        <dbReference type="Pfam" id="PF13191"/>
    </source>
</evidence>
<proteinExistence type="predicted"/>
<dbReference type="InterPro" id="IPR027417">
    <property type="entry name" value="P-loop_NTPase"/>
</dbReference>
<sequence>AEDGWPDGWPAEGWTTAWGRSPEYEGAPAAWPWTQVTEALAGSAGLGEAGPDDVDAADGPGDPTVTRFRRHRAVASLVSAVADRGPVLLVLDDLHSADGDTLDLLTALLTGPRPASGPVLILGTYRATEISPALTAALARAAGLEPVREYLAGLSAPATAELAGAVVGAELDAATAQLIHHRSGGNPFFVRELAQLYAGEGDAALAAVPPGVRDVIRYRLAQLPPPTRTVLRQAAVLGRDLDPQVLGALADDPSAVLDAVDRALQAGFLAERETDGGLRFTHILVRDTLYADLSAPRRAAWHAPSPRCCGNGIPSNPPRSPTTCSAPVGRSLPVALRRTRARPPSRPNGVATRTRRPGCGSR</sequence>
<evidence type="ECO:0000256" key="3">
    <source>
        <dbReference type="SAM" id="MobiDB-lite"/>
    </source>
</evidence>
<evidence type="ECO:0000256" key="2">
    <source>
        <dbReference type="ARBA" id="ARBA00022840"/>
    </source>
</evidence>
<dbReference type="InterPro" id="IPR041664">
    <property type="entry name" value="AAA_16"/>
</dbReference>
<comment type="caution">
    <text evidence="5">The sequence shown here is derived from an EMBL/GenBank/DDBJ whole genome shotgun (WGS) entry which is preliminary data.</text>
</comment>
<gene>
    <name evidence="5" type="ORF">JNW91_31200</name>
</gene>
<evidence type="ECO:0000313" key="6">
    <source>
        <dbReference type="Proteomes" id="UP000601027"/>
    </source>
</evidence>
<keyword evidence="1" id="KW-0547">Nucleotide-binding</keyword>
<evidence type="ECO:0000313" key="5">
    <source>
        <dbReference type="EMBL" id="MBM0235826.1"/>
    </source>
</evidence>
<dbReference type="Pfam" id="PF13191">
    <property type="entry name" value="AAA_16"/>
    <property type="match status" value="1"/>
</dbReference>
<evidence type="ECO:0000256" key="1">
    <source>
        <dbReference type="ARBA" id="ARBA00022741"/>
    </source>
</evidence>
<organism evidence="5 6">
    <name type="scientific">Micromonospora parastrephiae</name>
    <dbReference type="NCBI Taxonomy" id="2806101"/>
    <lineage>
        <taxon>Bacteria</taxon>
        <taxon>Bacillati</taxon>
        <taxon>Actinomycetota</taxon>
        <taxon>Actinomycetes</taxon>
        <taxon>Micromonosporales</taxon>
        <taxon>Micromonosporaceae</taxon>
        <taxon>Micromonospora</taxon>
    </lineage>
</organism>
<reference evidence="5 6" key="1">
    <citation type="submission" date="2021-01" db="EMBL/GenBank/DDBJ databases">
        <title>Draft genome sequence of Micromonospora sp. strain STR1_7.</title>
        <authorList>
            <person name="Karlyshev A."/>
            <person name="Jawad R."/>
        </authorList>
    </citation>
    <scope>NUCLEOTIDE SEQUENCE [LARGE SCALE GENOMIC DNA]</scope>
    <source>
        <strain evidence="5 6">STR1-7</strain>
    </source>
</reference>
<feature type="domain" description="Orc1-like AAA ATPase" evidence="4">
    <location>
        <begin position="40"/>
        <end position="121"/>
    </location>
</feature>
<dbReference type="RefSeq" id="WP_407664419.1">
    <property type="nucleotide sequence ID" value="NZ_JAEVHM010000381.1"/>
</dbReference>
<dbReference type="PANTHER" id="PTHR16305">
    <property type="entry name" value="TESTICULAR SOLUBLE ADENYLYL CYCLASE"/>
    <property type="match status" value="1"/>
</dbReference>
<accession>A0ABS1Y2S7</accession>